<evidence type="ECO:0000313" key="2">
    <source>
        <dbReference type="EMBL" id="KAI9278544.1"/>
    </source>
</evidence>
<accession>A0AAD5KQF2</accession>
<feature type="transmembrane region" description="Helical" evidence="1">
    <location>
        <begin position="61"/>
        <end position="81"/>
    </location>
</feature>
<gene>
    <name evidence="2" type="ORF">BDA99DRAFT_492473</name>
</gene>
<proteinExistence type="predicted"/>
<evidence type="ECO:0000256" key="1">
    <source>
        <dbReference type="SAM" id="Phobius"/>
    </source>
</evidence>
<dbReference type="Proteomes" id="UP001209540">
    <property type="component" value="Unassembled WGS sequence"/>
</dbReference>
<protein>
    <submittedName>
        <fullName evidence="2">Uncharacterized protein</fullName>
    </submittedName>
</protein>
<organism evidence="2 3">
    <name type="scientific">Phascolomyces articulosus</name>
    <dbReference type="NCBI Taxonomy" id="60185"/>
    <lineage>
        <taxon>Eukaryota</taxon>
        <taxon>Fungi</taxon>
        <taxon>Fungi incertae sedis</taxon>
        <taxon>Mucoromycota</taxon>
        <taxon>Mucoromycotina</taxon>
        <taxon>Mucoromycetes</taxon>
        <taxon>Mucorales</taxon>
        <taxon>Lichtheimiaceae</taxon>
        <taxon>Phascolomyces</taxon>
    </lineage>
</organism>
<evidence type="ECO:0000313" key="3">
    <source>
        <dbReference type="Proteomes" id="UP001209540"/>
    </source>
</evidence>
<dbReference type="AlphaFoldDB" id="A0AAD5KQF2"/>
<keyword evidence="1" id="KW-0472">Membrane</keyword>
<keyword evidence="1" id="KW-1133">Transmembrane helix</keyword>
<dbReference type="EMBL" id="JAIXMP010000001">
    <property type="protein sequence ID" value="KAI9278544.1"/>
    <property type="molecule type" value="Genomic_DNA"/>
</dbReference>
<keyword evidence="1" id="KW-0812">Transmembrane</keyword>
<keyword evidence="3" id="KW-1185">Reference proteome</keyword>
<name>A0AAD5KQF2_9FUNG</name>
<reference evidence="2" key="1">
    <citation type="journal article" date="2022" name="IScience">
        <title>Evolution of zygomycete secretomes and the origins of terrestrial fungal ecologies.</title>
        <authorList>
            <person name="Chang Y."/>
            <person name="Wang Y."/>
            <person name="Mondo S."/>
            <person name="Ahrendt S."/>
            <person name="Andreopoulos W."/>
            <person name="Barry K."/>
            <person name="Beard J."/>
            <person name="Benny G.L."/>
            <person name="Blankenship S."/>
            <person name="Bonito G."/>
            <person name="Cuomo C."/>
            <person name="Desiro A."/>
            <person name="Gervers K.A."/>
            <person name="Hundley H."/>
            <person name="Kuo A."/>
            <person name="LaButti K."/>
            <person name="Lang B.F."/>
            <person name="Lipzen A."/>
            <person name="O'Donnell K."/>
            <person name="Pangilinan J."/>
            <person name="Reynolds N."/>
            <person name="Sandor L."/>
            <person name="Smith M.E."/>
            <person name="Tsang A."/>
            <person name="Grigoriev I.V."/>
            <person name="Stajich J.E."/>
            <person name="Spatafora J.W."/>
        </authorList>
    </citation>
    <scope>NUCLEOTIDE SEQUENCE</scope>
    <source>
        <strain evidence="2">RSA 2281</strain>
    </source>
</reference>
<reference evidence="2" key="2">
    <citation type="submission" date="2023-02" db="EMBL/GenBank/DDBJ databases">
        <authorList>
            <consortium name="DOE Joint Genome Institute"/>
            <person name="Mondo S.J."/>
            <person name="Chang Y."/>
            <person name="Wang Y."/>
            <person name="Ahrendt S."/>
            <person name="Andreopoulos W."/>
            <person name="Barry K."/>
            <person name="Beard J."/>
            <person name="Benny G.L."/>
            <person name="Blankenship S."/>
            <person name="Bonito G."/>
            <person name="Cuomo C."/>
            <person name="Desiro A."/>
            <person name="Gervers K.A."/>
            <person name="Hundley H."/>
            <person name="Kuo A."/>
            <person name="LaButti K."/>
            <person name="Lang B.F."/>
            <person name="Lipzen A."/>
            <person name="O'Donnell K."/>
            <person name="Pangilinan J."/>
            <person name="Reynolds N."/>
            <person name="Sandor L."/>
            <person name="Smith M.W."/>
            <person name="Tsang A."/>
            <person name="Grigoriev I.V."/>
            <person name="Stajich J.E."/>
            <person name="Spatafora J.W."/>
        </authorList>
    </citation>
    <scope>NUCLEOTIDE SEQUENCE</scope>
    <source>
        <strain evidence="2">RSA 2281</strain>
    </source>
</reference>
<feature type="transmembrane region" description="Helical" evidence="1">
    <location>
        <begin position="12"/>
        <end position="41"/>
    </location>
</feature>
<sequence length="82" mass="9715">MKWLLLIAYCRWCITATTTTAATATMMMLMIAWISFIHGIVRRSSSCPCNWEHLLNKQPRFLPFFYIIFVRRLIFILVDILT</sequence>
<comment type="caution">
    <text evidence="2">The sequence shown here is derived from an EMBL/GenBank/DDBJ whole genome shotgun (WGS) entry which is preliminary data.</text>
</comment>